<dbReference type="AlphaFoldDB" id="A0A0H5QVD8"/>
<dbReference type="EMBL" id="HACM01005423">
    <property type="protein sequence ID" value="CRZ05865.1"/>
    <property type="molecule type" value="Transcribed_RNA"/>
</dbReference>
<accession>A0A0H5QVD8</accession>
<sequence>MDFCSSPINCPKLGIQRVSEETNQKKDQQQSISCRQKLCIPYFCVCKLCGQAASCRCLESLMYSVCMVAVRSLEHRYRRRQTGFSRFDTRTCQAIGKNSLLVVFCQEFQFLFIVLSSCDSV</sequence>
<protein>
    <submittedName>
        <fullName evidence="1">Uncharacterized protein</fullName>
    </submittedName>
</protein>
<organism evidence="1">
    <name type="scientific">Spongospora subterranea</name>
    <dbReference type="NCBI Taxonomy" id="70186"/>
    <lineage>
        <taxon>Eukaryota</taxon>
        <taxon>Sar</taxon>
        <taxon>Rhizaria</taxon>
        <taxon>Endomyxa</taxon>
        <taxon>Phytomyxea</taxon>
        <taxon>Plasmodiophorida</taxon>
        <taxon>Plasmodiophoridae</taxon>
        <taxon>Spongospora</taxon>
    </lineage>
</organism>
<dbReference type="EMBL" id="HACM01005422">
    <property type="protein sequence ID" value="CRZ05864.1"/>
    <property type="molecule type" value="Transcribed_RNA"/>
</dbReference>
<evidence type="ECO:0000313" key="1">
    <source>
        <dbReference type="EMBL" id="CRZ05865.1"/>
    </source>
</evidence>
<reference evidence="1" key="1">
    <citation type="submission" date="2015-04" db="EMBL/GenBank/DDBJ databases">
        <title>The genome sequence of the plant pathogenic Rhizarian Plasmodiophora brassicae reveals insights in its biotrophic life cycle and the origin of chitin synthesis.</title>
        <authorList>
            <person name="Schwelm A."/>
            <person name="Fogelqvist J."/>
            <person name="Knaust A."/>
            <person name="Julke S."/>
            <person name="Lilja T."/>
            <person name="Dhandapani V."/>
            <person name="Bonilla-Rosso G."/>
            <person name="Karlsson M."/>
            <person name="Shevchenko A."/>
            <person name="Choi S.R."/>
            <person name="Kim H.G."/>
            <person name="Park J.Y."/>
            <person name="Lim Y.P."/>
            <person name="Ludwig-Muller J."/>
            <person name="Dixelius C."/>
        </authorList>
    </citation>
    <scope>NUCLEOTIDE SEQUENCE</scope>
    <source>
        <tissue evidence="1">Potato root galls</tissue>
    </source>
</reference>
<proteinExistence type="predicted"/>
<name>A0A0H5QVD8_9EUKA</name>